<evidence type="ECO:0000313" key="4">
    <source>
        <dbReference type="EMBL" id="UMM26631.1"/>
    </source>
</evidence>
<feature type="transmembrane region" description="Helical" evidence="2">
    <location>
        <begin position="17"/>
        <end position="40"/>
    </location>
</feature>
<feature type="compositionally biased region" description="Polar residues" evidence="1">
    <location>
        <begin position="87"/>
        <end position="96"/>
    </location>
</feature>
<reference evidence="4 6" key="1">
    <citation type="submission" date="2022-04" db="EMBL/GenBank/DDBJ databases">
        <title>Chromosome-level reference genomes for two strains of Caenorhabditis briggsae: an improved platform for comparative genomics.</title>
        <authorList>
            <person name="Stevens L."/>
            <person name="Andersen E."/>
        </authorList>
    </citation>
    <scope>NUCLEOTIDE SEQUENCE [LARGE SCALE GENOMIC DNA]</scope>
    <source>
        <strain evidence="4">VX34</strain>
        <tissue evidence="4">Whole-organism</tissue>
    </source>
</reference>
<dbReference type="Proteomes" id="UP000827892">
    <property type="component" value="Chromosome IV"/>
</dbReference>
<feature type="region of interest" description="Disordered" evidence="1">
    <location>
        <begin position="59"/>
        <end position="96"/>
    </location>
</feature>
<keyword evidence="2" id="KW-0472">Membrane</keyword>
<evidence type="ECO:0000256" key="2">
    <source>
        <dbReference type="SAM" id="Phobius"/>
    </source>
</evidence>
<keyword evidence="2" id="KW-1133">Transmembrane helix</keyword>
<evidence type="ECO:0000313" key="3">
    <source>
        <dbReference type="EMBL" id="ULT93372.1"/>
    </source>
</evidence>
<keyword evidence="2" id="KW-0812">Transmembrane</keyword>
<sequence length="96" mass="11045">MNGICEFFKAHGFTMTIVAGVIIIVVLATVASCKLAAWWFRKRDSQRLLQEIEMHQREKAKYQEMRDKMREQRKEAGNRGPSEAEGSETQPLTQDS</sequence>
<protein>
    <submittedName>
        <fullName evidence="3">Uncharacterized protein</fullName>
    </submittedName>
</protein>
<gene>
    <name evidence="3" type="ORF">L3Y34_003099</name>
    <name evidence="4" type="ORF">L5515_010253</name>
</gene>
<dbReference type="AlphaFoldDB" id="A0AAE9A9L1"/>
<reference evidence="3 5" key="2">
    <citation type="submission" date="2022-05" db="EMBL/GenBank/DDBJ databases">
        <title>Chromosome-level reference genomes for two strains of Caenorhabditis briggsae: an improved platform for comparative genomics.</title>
        <authorList>
            <person name="Stevens L."/>
            <person name="Andersen E.C."/>
        </authorList>
    </citation>
    <scope>NUCLEOTIDE SEQUENCE [LARGE SCALE GENOMIC DNA]</scope>
    <source>
        <strain evidence="3">QX1410_ONT</strain>
        <tissue evidence="3">Whole-organism</tissue>
    </source>
</reference>
<accession>A0AAE9A9L1</accession>
<keyword evidence="6" id="KW-1185">Reference proteome</keyword>
<name>A0AAE9A9L1_CAEBR</name>
<proteinExistence type="predicted"/>
<feature type="compositionally biased region" description="Basic and acidic residues" evidence="1">
    <location>
        <begin position="59"/>
        <end position="77"/>
    </location>
</feature>
<dbReference type="EMBL" id="CP092623">
    <property type="protein sequence ID" value="UMM26631.1"/>
    <property type="molecule type" value="Genomic_DNA"/>
</dbReference>
<evidence type="ECO:0000256" key="1">
    <source>
        <dbReference type="SAM" id="MobiDB-lite"/>
    </source>
</evidence>
<evidence type="ECO:0000313" key="6">
    <source>
        <dbReference type="Proteomes" id="UP000829354"/>
    </source>
</evidence>
<evidence type="ECO:0000313" key="5">
    <source>
        <dbReference type="Proteomes" id="UP000827892"/>
    </source>
</evidence>
<dbReference type="Proteomes" id="UP000829354">
    <property type="component" value="Chromosome IV"/>
</dbReference>
<organism evidence="3 5">
    <name type="scientific">Caenorhabditis briggsae</name>
    <dbReference type="NCBI Taxonomy" id="6238"/>
    <lineage>
        <taxon>Eukaryota</taxon>
        <taxon>Metazoa</taxon>
        <taxon>Ecdysozoa</taxon>
        <taxon>Nematoda</taxon>
        <taxon>Chromadorea</taxon>
        <taxon>Rhabditida</taxon>
        <taxon>Rhabditina</taxon>
        <taxon>Rhabditomorpha</taxon>
        <taxon>Rhabditoidea</taxon>
        <taxon>Rhabditidae</taxon>
        <taxon>Peloderinae</taxon>
        <taxon>Caenorhabditis</taxon>
    </lineage>
</organism>
<dbReference type="EMBL" id="CP090894">
    <property type="protein sequence ID" value="ULT93372.1"/>
    <property type="molecule type" value="Genomic_DNA"/>
</dbReference>